<protein>
    <submittedName>
        <fullName evidence="2">Uncharacterized protein</fullName>
    </submittedName>
</protein>
<sequence>MREFEIARLGVRDNHRYSPAELIPELATTITHALQRKSLQTCRVTARRKPAAYLRELTRRRASQATLRRGLAMRRRRGRTRAHLLPHPHLTPRPRTSLRAPATPPAALATSRPHRLT</sequence>
<dbReference type="KEGG" id="dpl:KGM_211923"/>
<accession>A0A212ETT7</accession>
<keyword evidence="3" id="KW-1185">Reference proteome</keyword>
<evidence type="ECO:0000313" key="3">
    <source>
        <dbReference type="Proteomes" id="UP000007151"/>
    </source>
</evidence>
<name>A0A212ETT7_DANPL</name>
<feature type="compositionally biased region" description="Low complexity" evidence="1">
    <location>
        <begin position="93"/>
        <end position="111"/>
    </location>
</feature>
<proteinExistence type="predicted"/>
<evidence type="ECO:0000256" key="1">
    <source>
        <dbReference type="SAM" id="MobiDB-lite"/>
    </source>
</evidence>
<dbReference type="InParanoid" id="A0A212ETT7"/>
<dbReference type="Proteomes" id="UP000007151">
    <property type="component" value="Unassembled WGS sequence"/>
</dbReference>
<evidence type="ECO:0000313" key="2">
    <source>
        <dbReference type="EMBL" id="OWR44864.1"/>
    </source>
</evidence>
<comment type="caution">
    <text evidence="2">The sequence shown here is derived from an EMBL/GenBank/DDBJ whole genome shotgun (WGS) entry which is preliminary data.</text>
</comment>
<reference evidence="2 3" key="1">
    <citation type="journal article" date="2011" name="Cell">
        <title>The monarch butterfly genome yields insights into long-distance migration.</title>
        <authorList>
            <person name="Zhan S."/>
            <person name="Merlin C."/>
            <person name="Boore J.L."/>
            <person name="Reppert S.M."/>
        </authorList>
    </citation>
    <scope>NUCLEOTIDE SEQUENCE [LARGE SCALE GENOMIC DNA]</scope>
    <source>
        <strain evidence="2">F-2</strain>
    </source>
</reference>
<feature type="compositionally biased region" description="Basic residues" evidence="1">
    <location>
        <begin position="71"/>
        <end position="92"/>
    </location>
</feature>
<dbReference type="EMBL" id="AGBW02012542">
    <property type="protein sequence ID" value="OWR44864.1"/>
    <property type="molecule type" value="Genomic_DNA"/>
</dbReference>
<feature type="region of interest" description="Disordered" evidence="1">
    <location>
        <begin position="64"/>
        <end position="117"/>
    </location>
</feature>
<organism evidence="2 3">
    <name type="scientific">Danaus plexippus plexippus</name>
    <dbReference type="NCBI Taxonomy" id="278856"/>
    <lineage>
        <taxon>Eukaryota</taxon>
        <taxon>Metazoa</taxon>
        <taxon>Ecdysozoa</taxon>
        <taxon>Arthropoda</taxon>
        <taxon>Hexapoda</taxon>
        <taxon>Insecta</taxon>
        <taxon>Pterygota</taxon>
        <taxon>Neoptera</taxon>
        <taxon>Endopterygota</taxon>
        <taxon>Lepidoptera</taxon>
        <taxon>Glossata</taxon>
        <taxon>Ditrysia</taxon>
        <taxon>Papilionoidea</taxon>
        <taxon>Nymphalidae</taxon>
        <taxon>Danainae</taxon>
        <taxon>Danaini</taxon>
        <taxon>Danaina</taxon>
        <taxon>Danaus</taxon>
        <taxon>Danaus</taxon>
    </lineage>
</organism>
<gene>
    <name evidence="2" type="ORF">KGM_211923</name>
</gene>
<dbReference type="AlphaFoldDB" id="A0A212ETT7"/>